<name>A0AB38PXP2_9SPIR</name>
<dbReference type="RefSeq" id="WP_147774866.1">
    <property type="nucleotide sequence ID" value="NZ_SAYA01000021.1"/>
</dbReference>
<evidence type="ECO:0000313" key="3">
    <source>
        <dbReference type="EMBL" id="TXJ25202.1"/>
    </source>
</evidence>
<feature type="domain" description="DUF4236" evidence="2">
    <location>
        <begin position="3"/>
        <end position="56"/>
    </location>
</feature>
<dbReference type="Proteomes" id="UP000324336">
    <property type="component" value="Unassembled WGS sequence"/>
</dbReference>
<evidence type="ECO:0000256" key="1">
    <source>
        <dbReference type="SAM" id="Phobius"/>
    </source>
</evidence>
<organism evidence="3 4">
    <name type="scientific">Brachyspira aalborgi</name>
    <dbReference type="NCBI Taxonomy" id="29522"/>
    <lineage>
        <taxon>Bacteria</taxon>
        <taxon>Pseudomonadati</taxon>
        <taxon>Spirochaetota</taxon>
        <taxon>Spirochaetia</taxon>
        <taxon>Brachyspirales</taxon>
        <taxon>Brachyspiraceae</taxon>
        <taxon>Brachyspira</taxon>
    </lineage>
</organism>
<gene>
    <name evidence="3" type="ORF">EPJ73_06960</name>
</gene>
<dbReference type="InterPro" id="IPR025330">
    <property type="entry name" value="DUF4236"/>
</dbReference>
<keyword evidence="1" id="KW-0472">Membrane</keyword>
<dbReference type="AlphaFoldDB" id="A0AB38PXP2"/>
<protein>
    <submittedName>
        <fullName evidence="3">DUF4236 domain-containing protein</fullName>
    </submittedName>
</protein>
<reference evidence="3 4" key="1">
    <citation type="journal article" date="1992" name="Lakartidningen">
        <title>[Penicillin V and not amoxicillin is the first choice preparation in acute otitis].</title>
        <authorList>
            <person name="Kamme C."/>
            <person name="Lundgren K."/>
            <person name="Prellner K."/>
        </authorList>
    </citation>
    <scope>NUCLEOTIDE SEQUENCE [LARGE SCALE GENOMIC DNA]</scope>
    <source>
        <strain evidence="3 4">PC4597II</strain>
    </source>
</reference>
<feature type="transmembrane region" description="Helical" evidence="1">
    <location>
        <begin position="119"/>
        <end position="139"/>
    </location>
</feature>
<evidence type="ECO:0000259" key="2">
    <source>
        <dbReference type="Pfam" id="PF14020"/>
    </source>
</evidence>
<accession>A0AB38PXP2</accession>
<evidence type="ECO:0000313" key="4">
    <source>
        <dbReference type="Proteomes" id="UP000324336"/>
    </source>
</evidence>
<sequence length="227" mass="25823">MGFRFRKSINLGKGFRINLSKSGIGYSIGSKGFRLTKKANGGYRETYSLHGTGLSWIKEHGKSKKSNQSMSEDNNVEDNSVNENEIDKQYLYSIGNNISTSVDITYEAFLQAIRNFIKLNHLFSFIVILLFIVFIISLNNTTIDTVKYSIFSLFYISIMIKIIYRIAGRVKTQYDFDEISKKHAKALSEAIDCIKSCVSVWQMNDIFSNQTKRTNAGADQSISRIKI</sequence>
<dbReference type="Pfam" id="PF14020">
    <property type="entry name" value="DUF4236"/>
    <property type="match status" value="1"/>
</dbReference>
<keyword evidence="1" id="KW-1133">Transmembrane helix</keyword>
<feature type="transmembrane region" description="Helical" evidence="1">
    <location>
        <begin position="145"/>
        <end position="164"/>
    </location>
</feature>
<comment type="caution">
    <text evidence="3">The sequence shown here is derived from an EMBL/GenBank/DDBJ whole genome shotgun (WGS) entry which is preliminary data.</text>
</comment>
<keyword evidence="1" id="KW-0812">Transmembrane</keyword>
<proteinExistence type="predicted"/>
<dbReference type="EMBL" id="SAYA01000021">
    <property type="protein sequence ID" value="TXJ25202.1"/>
    <property type="molecule type" value="Genomic_DNA"/>
</dbReference>